<dbReference type="GO" id="GO:0006874">
    <property type="term" value="P:intracellular calcium ion homeostasis"/>
    <property type="evidence" value="ECO:0007669"/>
    <property type="project" value="TreeGrafter"/>
</dbReference>
<sequence>MPQKPASELPLTEYPAANPSSFSPQSQQPSLRARTSQSTSGGNQSPQSTEKASFAKLGGRRQRSGVTSTAPQEEQDDLNKFGKLYEKILTYGTGTRYSIYILPVALILAIPVIVGATQVSDDPKKDPKIGGVRVVWFFAWFEAVWLTLWVMTFVARIIPGVFSFFAGVVSSETRKYKRVLENLQGMITIFGWVVISFVLYEVLFSTSADGNTPDGWTSVFKKVLGAILVATIIFLIEKVLVQLISVSYHSRSYNNRIGESKRYVCLLGILFEACRKLFPMFGPEFRDEDNIMHNIMGAFVKIGRGDSEHSHRIFNGMGRFNNKMNSVFGDIATELKGRSGLPERSAESIVSESLGKTATAQALARRLWLSFVAEGKEVLHLSDLEEVLGEGNQDVAKECFLMLDPDENEDVTLEETALRVKEIASDRKAIEKSMHDVSQAIKALDNVLASVAVLLSIFALICFLDTGFHSILSTASTTLLSLSFVFSVTAQEFLGSCIFLFVKHPYDISDRVDISGPDGINSLVVEQISLLYTSFKRIKDLELIQVPNSVLNTLWINNISRSKSLLERIDIYISFDTSFEDMNALRLEMQKFVSGPENKREWQEDVMLRCLGVGSMDKLQLQLEVRHKSNWSVEHIRAARHSKLMCALVLALRKIPIFAPGGGAAALGDPTNPAYSVAVSDEVAVAARKKAAVDLDAARLTPLSKPNSGNAQLPTDRVVDEATNTTPSPATQTTAADAMKMVQLNEILQGPADDDGREGQDLQRISSPSGIAAEANNIQSSESLRLQTTQSPQGRRRAGSSAPPQVITTSQQDPQALELVPSFGEA</sequence>
<accession>A0A8H8TZ27</accession>
<evidence type="ECO:0000313" key="9">
    <source>
        <dbReference type="Proteomes" id="UP000431533"/>
    </source>
</evidence>
<feature type="compositionally biased region" description="Polar residues" evidence="4">
    <location>
        <begin position="802"/>
        <end position="814"/>
    </location>
</feature>
<feature type="transmembrane region" description="Helical" evidence="5">
    <location>
        <begin position="480"/>
        <end position="502"/>
    </location>
</feature>
<feature type="compositionally biased region" description="Polar residues" evidence="4">
    <location>
        <begin position="33"/>
        <end position="51"/>
    </location>
</feature>
<dbReference type="PANTHER" id="PTHR31323">
    <property type="entry name" value="MECHANOSENSITIVE ION CHANNEL PROTEIN MSY2"/>
    <property type="match status" value="1"/>
</dbReference>
<feature type="compositionally biased region" description="Polar residues" evidence="4">
    <location>
        <begin position="776"/>
        <end position="793"/>
    </location>
</feature>
<feature type="transmembrane region" description="Helical" evidence="5">
    <location>
        <begin position="447"/>
        <end position="468"/>
    </location>
</feature>
<evidence type="ECO:0000256" key="2">
    <source>
        <dbReference type="ARBA" id="ARBA00008017"/>
    </source>
</evidence>
<dbReference type="Pfam" id="PF25886">
    <property type="entry name" value="Msy1"/>
    <property type="match status" value="1"/>
</dbReference>
<evidence type="ECO:0000256" key="1">
    <source>
        <dbReference type="ARBA" id="ARBA00004127"/>
    </source>
</evidence>
<comment type="similarity">
    <text evidence="2 3">Belongs to the MscS (TC 1.A.23) family.</text>
</comment>
<evidence type="ECO:0000256" key="5">
    <source>
        <dbReference type="SAM" id="Phobius"/>
    </source>
</evidence>
<feature type="compositionally biased region" description="Low complexity" evidence="4">
    <location>
        <begin position="722"/>
        <end position="734"/>
    </location>
</feature>
<feature type="transmembrane region" description="Helical" evidence="5">
    <location>
        <begin position="223"/>
        <end position="246"/>
    </location>
</feature>
<dbReference type="AlphaFoldDB" id="A0A8H8TZ27"/>
<dbReference type="Proteomes" id="UP000431533">
    <property type="component" value="Unassembled WGS sequence"/>
</dbReference>
<comment type="caution">
    <text evidence="8">The sequence shown here is derived from an EMBL/GenBank/DDBJ whole genome shotgun (WGS) entry which is preliminary data.</text>
</comment>
<keyword evidence="5" id="KW-1133">Transmembrane helix</keyword>
<keyword evidence="5" id="KW-0812">Transmembrane</keyword>
<dbReference type="GO" id="GO:0005789">
    <property type="term" value="C:endoplasmic reticulum membrane"/>
    <property type="evidence" value="ECO:0007669"/>
    <property type="project" value="UniProtKB-SubCell"/>
</dbReference>
<dbReference type="OrthoDB" id="544685at2759"/>
<evidence type="ECO:0000256" key="4">
    <source>
        <dbReference type="SAM" id="MobiDB-lite"/>
    </source>
</evidence>
<evidence type="ECO:0000259" key="6">
    <source>
        <dbReference type="Pfam" id="PF00924"/>
    </source>
</evidence>
<dbReference type="PIRSF" id="PIRSF017209">
    <property type="entry name" value="Memb_At2g17000_prd"/>
    <property type="match status" value="1"/>
</dbReference>
<dbReference type="Pfam" id="PF00924">
    <property type="entry name" value="MS_channel_2nd"/>
    <property type="match status" value="1"/>
</dbReference>
<evidence type="ECO:0000259" key="7">
    <source>
        <dbReference type="Pfam" id="PF25886"/>
    </source>
</evidence>
<protein>
    <recommendedName>
        <fullName evidence="3">Mechanosensitive ion channel protein</fullName>
    </recommendedName>
</protein>
<keyword evidence="3 5" id="KW-0472">Membrane</keyword>
<keyword evidence="9" id="KW-1185">Reference proteome</keyword>
<dbReference type="InterPro" id="IPR058650">
    <property type="entry name" value="Msy1/2-like"/>
</dbReference>
<dbReference type="InterPro" id="IPR006685">
    <property type="entry name" value="MscS_channel_2nd"/>
</dbReference>
<feature type="region of interest" description="Disordered" evidence="4">
    <location>
        <begin position="776"/>
        <end position="826"/>
    </location>
</feature>
<feature type="transmembrane region" description="Helical" evidence="5">
    <location>
        <begin position="137"/>
        <end position="170"/>
    </location>
</feature>
<feature type="transmembrane region" description="Helical" evidence="5">
    <location>
        <begin position="182"/>
        <end position="203"/>
    </location>
</feature>
<feature type="transmembrane region" description="Helical" evidence="5">
    <location>
        <begin position="97"/>
        <end position="117"/>
    </location>
</feature>
<dbReference type="RefSeq" id="XP_031006622.1">
    <property type="nucleotide sequence ID" value="XM_031148096.1"/>
</dbReference>
<keyword evidence="3" id="KW-0256">Endoplasmic reticulum</keyword>
<feature type="region of interest" description="Disordered" evidence="4">
    <location>
        <begin position="701"/>
        <end position="734"/>
    </location>
</feature>
<feature type="domain" description="Mechanosensitive ion channel MscS" evidence="6">
    <location>
        <begin position="492"/>
        <end position="561"/>
    </location>
</feature>
<name>A0A8H8TZ27_9HELO</name>
<comment type="subcellular location">
    <subcellularLocation>
        <location evidence="1">Endomembrane system</location>
        <topology evidence="1">Multi-pass membrane protein</topology>
    </subcellularLocation>
    <subcellularLocation>
        <location evidence="3">Endoplasmic reticulum membrane</location>
    </subcellularLocation>
</comment>
<dbReference type="GeneID" id="41983320"/>
<feature type="region of interest" description="Disordered" evidence="4">
    <location>
        <begin position="1"/>
        <end position="74"/>
    </location>
</feature>
<feature type="compositionally biased region" description="Polar residues" evidence="4">
    <location>
        <begin position="704"/>
        <end position="713"/>
    </location>
</feature>
<reference evidence="8 9" key="1">
    <citation type="submission" date="2018-05" db="EMBL/GenBank/DDBJ databases">
        <title>Genome sequencing and assembly of the regulated plant pathogen Lachnellula willkommii and related sister species for the development of diagnostic species identification markers.</title>
        <authorList>
            <person name="Giroux E."/>
            <person name="Bilodeau G."/>
        </authorList>
    </citation>
    <scope>NUCLEOTIDE SEQUENCE [LARGE SCALE GENOMIC DNA]</scope>
    <source>
        <strain evidence="8 9">CBS 185.66</strain>
    </source>
</reference>
<dbReference type="EMBL" id="QGMH01000041">
    <property type="protein sequence ID" value="TVY27834.1"/>
    <property type="molecule type" value="Genomic_DNA"/>
</dbReference>
<dbReference type="InterPro" id="IPR016688">
    <property type="entry name" value="MscS-like_plants/fungi"/>
</dbReference>
<proteinExistence type="inferred from homology"/>
<evidence type="ECO:0000313" key="8">
    <source>
        <dbReference type="EMBL" id="TVY27834.1"/>
    </source>
</evidence>
<feature type="domain" description="Mechanosensitive ion channel protein Msy1/2-like transmembrane" evidence="7">
    <location>
        <begin position="81"/>
        <end position="248"/>
    </location>
</feature>
<organism evidence="8 9">
    <name type="scientific">Lachnellula hyalina</name>
    <dbReference type="NCBI Taxonomy" id="1316788"/>
    <lineage>
        <taxon>Eukaryota</taxon>
        <taxon>Fungi</taxon>
        <taxon>Dikarya</taxon>
        <taxon>Ascomycota</taxon>
        <taxon>Pezizomycotina</taxon>
        <taxon>Leotiomycetes</taxon>
        <taxon>Helotiales</taxon>
        <taxon>Lachnaceae</taxon>
        <taxon>Lachnellula</taxon>
    </lineage>
</organism>
<evidence type="ECO:0000256" key="3">
    <source>
        <dbReference type="PIRNR" id="PIRNR017209"/>
    </source>
</evidence>
<feature type="compositionally biased region" description="Low complexity" evidence="4">
    <location>
        <begin position="19"/>
        <end position="30"/>
    </location>
</feature>
<dbReference type="GO" id="GO:0005262">
    <property type="term" value="F:calcium channel activity"/>
    <property type="evidence" value="ECO:0007669"/>
    <property type="project" value="TreeGrafter"/>
</dbReference>
<dbReference type="PANTHER" id="PTHR31323:SF14">
    <property type="entry name" value="MECHANOSENSITIVE ION CHANNEL PROTEIN MSY2"/>
    <property type="match status" value="1"/>
</dbReference>
<gene>
    <name evidence="8" type="ORF">LHYA1_G003122</name>
</gene>